<gene>
    <name evidence="1" type="ORF">MCOL2_17067</name>
</gene>
<dbReference type="Proteomes" id="UP000019241">
    <property type="component" value="Unassembled WGS sequence"/>
</dbReference>
<protein>
    <submittedName>
        <fullName evidence="1">Uncharacterized protein</fullName>
    </submittedName>
</protein>
<comment type="caution">
    <text evidence="1">The sequence shown here is derived from an EMBL/GenBank/DDBJ whole genome shotgun (WGS) entry which is preliminary data.</text>
</comment>
<organism evidence="1 2">
    <name type="scientific">Listeria fleischmannii FSL S10-1203</name>
    <dbReference type="NCBI Taxonomy" id="1265822"/>
    <lineage>
        <taxon>Bacteria</taxon>
        <taxon>Bacillati</taxon>
        <taxon>Bacillota</taxon>
        <taxon>Bacilli</taxon>
        <taxon>Bacillales</taxon>
        <taxon>Listeriaceae</taxon>
        <taxon>Listeria</taxon>
    </lineage>
</organism>
<sequence>MSNFLSRDAQELERWLIDFANYNQYFDNILVTVNTSPYTGLSYINVTISGFKCSIDCQDGHLIRHDKRFPSVYIPVLKDFATYYKI</sequence>
<proteinExistence type="predicted"/>
<reference evidence="1 2" key="1">
    <citation type="submission" date="2012-12" db="EMBL/GenBank/DDBJ databases">
        <title>Novel taxa of Listeriaceae from agricultural environments in the United States.</title>
        <authorList>
            <person name="den Bakker H.C."/>
            <person name="Allred A."/>
            <person name="Warchocki S."/>
            <person name="Wright E.M."/>
            <person name="Burrell A."/>
            <person name="Nightingale K.K."/>
            <person name="Kephart D."/>
            <person name="Wiedmann M."/>
        </authorList>
    </citation>
    <scope>NUCLEOTIDE SEQUENCE [LARGE SCALE GENOMIC DNA]</scope>
    <source>
        <strain evidence="1 2">FSL S10-1203</strain>
    </source>
</reference>
<dbReference type="AlphaFoldDB" id="W7DGC2"/>
<evidence type="ECO:0000313" key="1">
    <source>
        <dbReference type="EMBL" id="EUJ48677.1"/>
    </source>
</evidence>
<evidence type="ECO:0000313" key="2">
    <source>
        <dbReference type="Proteomes" id="UP000019241"/>
    </source>
</evidence>
<name>W7DGC2_9LIST</name>
<dbReference type="RefSeq" id="WP_036064682.1">
    <property type="nucleotide sequence ID" value="NZ_AODM01000058.1"/>
</dbReference>
<accession>W7DGC2</accession>
<dbReference type="EMBL" id="AODM01000058">
    <property type="protein sequence ID" value="EUJ48677.1"/>
    <property type="molecule type" value="Genomic_DNA"/>
</dbReference>